<accession>A0A4Q4T9S2</accession>
<feature type="region of interest" description="Disordered" evidence="1">
    <location>
        <begin position="220"/>
        <end position="253"/>
    </location>
</feature>
<keyword evidence="5" id="KW-1185">Reference proteome</keyword>
<evidence type="ECO:0000256" key="2">
    <source>
        <dbReference type="SAM" id="Phobius"/>
    </source>
</evidence>
<evidence type="ECO:0000313" key="4">
    <source>
        <dbReference type="EMBL" id="RYP01763.1"/>
    </source>
</evidence>
<protein>
    <recommendedName>
        <fullName evidence="6">MARVEL domain-containing protein</fullName>
    </recommendedName>
</protein>
<feature type="signal peptide" evidence="3">
    <location>
        <begin position="1"/>
        <end position="18"/>
    </location>
</feature>
<dbReference type="AlphaFoldDB" id="A0A4Q4T9S2"/>
<dbReference type="OrthoDB" id="5431149at2759"/>
<evidence type="ECO:0000256" key="3">
    <source>
        <dbReference type="SAM" id="SignalP"/>
    </source>
</evidence>
<feature type="compositionally biased region" description="Polar residues" evidence="1">
    <location>
        <begin position="221"/>
        <end position="232"/>
    </location>
</feature>
<dbReference type="EMBL" id="QJNU01000345">
    <property type="protein sequence ID" value="RYP01763.1"/>
    <property type="molecule type" value="Genomic_DNA"/>
</dbReference>
<evidence type="ECO:0008006" key="6">
    <source>
        <dbReference type="Google" id="ProtNLM"/>
    </source>
</evidence>
<feature type="region of interest" description="Disordered" evidence="1">
    <location>
        <begin position="172"/>
        <end position="207"/>
    </location>
</feature>
<feature type="transmembrane region" description="Helical" evidence="2">
    <location>
        <begin position="118"/>
        <end position="142"/>
    </location>
</feature>
<feature type="region of interest" description="Disordered" evidence="1">
    <location>
        <begin position="423"/>
        <end position="460"/>
    </location>
</feature>
<gene>
    <name evidence="4" type="ORF">DL764_006083</name>
</gene>
<feature type="compositionally biased region" description="Low complexity" evidence="1">
    <location>
        <begin position="288"/>
        <end position="298"/>
    </location>
</feature>
<feature type="compositionally biased region" description="Polar residues" evidence="1">
    <location>
        <begin position="426"/>
        <end position="438"/>
    </location>
</feature>
<feature type="region of interest" description="Disordered" evidence="1">
    <location>
        <begin position="288"/>
        <end position="335"/>
    </location>
</feature>
<feature type="compositionally biased region" description="Polar residues" evidence="1">
    <location>
        <begin position="316"/>
        <end position="333"/>
    </location>
</feature>
<evidence type="ECO:0000313" key="5">
    <source>
        <dbReference type="Proteomes" id="UP000293360"/>
    </source>
</evidence>
<feature type="compositionally biased region" description="Low complexity" evidence="1">
    <location>
        <begin position="383"/>
        <end position="392"/>
    </location>
</feature>
<organism evidence="4 5">
    <name type="scientific">Monosporascus ibericus</name>
    <dbReference type="NCBI Taxonomy" id="155417"/>
    <lineage>
        <taxon>Eukaryota</taxon>
        <taxon>Fungi</taxon>
        <taxon>Dikarya</taxon>
        <taxon>Ascomycota</taxon>
        <taxon>Pezizomycotina</taxon>
        <taxon>Sordariomycetes</taxon>
        <taxon>Xylariomycetidae</taxon>
        <taxon>Xylariales</taxon>
        <taxon>Xylariales incertae sedis</taxon>
        <taxon>Monosporascus</taxon>
    </lineage>
</organism>
<feature type="region of interest" description="Disordered" evidence="1">
    <location>
        <begin position="373"/>
        <end position="396"/>
    </location>
</feature>
<feature type="transmembrane region" description="Helical" evidence="2">
    <location>
        <begin position="40"/>
        <end position="64"/>
    </location>
</feature>
<dbReference type="Proteomes" id="UP000293360">
    <property type="component" value="Unassembled WGS sequence"/>
</dbReference>
<sequence length="460" mass="49356">MSQCLFILVAVAATLATAAISAMNIIVAQAVRIWTSPTRIAAFAGSVLEGLLLVLLIALVTIRVRRSTMCIGPETGIRFAWLVLASVLASAASTAVLISMSKSADLPATILGASPTGYLIGAAITLAFAFASQLVLFVFHFVGGRLSSSGQADSLYTESRYSPEMRLKAIPYSKTAVSTPKTGGAPSEDHMSRPGTSSGRSTAETMSSIRTSISHAVRPFSSRTRLLSSNPRGGQRDASLDSDSYRSRSSYAQDGFDSWDTSAVESHHRQSTLDTFSPTASRVLETIPASPTTSRSPSPGHPLDLEPPKQCRRSRSFSPVPNVQRGYSPSPELSSDELHIHPLFRSNTPTPPPQASPGTVVVAAPNAGRVISEKSLTRMRSGSLPTTPSPLSRQASYDSFRKNTELLAPPEEAEERNMMQQMPDWISSTGSRTSLTEYTTRRLQELQPTPEESETVSPAR</sequence>
<feature type="compositionally biased region" description="Basic and acidic residues" evidence="1">
    <location>
        <begin position="234"/>
        <end position="246"/>
    </location>
</feature>
<comment type="caution">
    <text evidence="4">The sequence shown here is derived from an EMBL/GenBank/DDBJ whole genome shotgun (WGS) entry which is preliminary data.</text>
</comment>
<proteinExistence type="predicted"/>
<keyword evidence="2" id="KW-0472">Membrane</keyword>
<keyword evidence="2" id="KW-1133">Transmembrane helix</keyword>
<dbReference type="STRING" id="155417.A0A4Q4T9S2"/>
<reference evidence="4 5" key="1">
    <citation type="submission" date="2018-06" db="EMBL/GenBank/DDBJ databases">
        <title>Complete Genomes of Monosporascus.</title>
        <authorList>
            <person name="Robinson A.J."/>
            <person name="Natvig D.O."/>
        </authorList>
    </citation>
    <scope>NUCLEOTIDE SEQUENCE [LARGE SCALE GENOMIC DNA]</scope>
    <source>
        <strain evidence="4 5">CBS 110550</strain>
    </source>
</reference>
<feature type="transmembrane region" description="Helical" evidence="2">
    <location>
        <begin position="76"/>
        <end position="98"/>
    </location>
</feature>
<keyword evidence="3" id="KW-0732">Signal</keyword>
<keyword evidence="2" id="KW-0812">Transmembrane</keyword>
<name>A0A4Q4T9S2_9PEZI</name>
<feature type="chain" id="PRO_5020974714" description="MARVEL domain-containing protein" evidence="3">
    <location>
        <begin position="19"/>
        <end position="460"/>
    </location>
</feature>
<evidence type="ECO:0000256" key="1">
    <source>
        <dbReference type="SAM" id="MobiDB-lite"/>
    </source>
</evidence>
<feature type="compositionally biased region" description="Polar residues" evidence="1">
    <location>
        <begin position="194"/>
        <end position="207"/>
    </location>
</feature>